<proteinExistence type="inferred from homology"/>
<keyword evidence="2" id="KW-0805">Transcription regulation</keyword>
<dbReference type="GO" id="GO:0003677">
    <property type="term" value="F:DNA binding"/>
    <property type="evidence" value="ECO:0007669"/>
    <property type="project" value="InterPro"/>
</dbReference>
<dbReference type="PANTHER" id="PTHR43133">
    <property type="entry name" value="RNA POLYMERASE ECF-TYPE SIGMA FACTO"/>
    <property type="match status" value="1"/>
</dbReference>
<evidence type="ECO:0000259" key="5">
    <source>
        <dbReference type="Pfam" id="PF04542"/>
    </source>
</evidence>
<accession>A0A7W7F7P9</accession>
<dbReference type="EMBL" id="JACHNZ010000066">
    <property type="protein sequence ID" value="MBB4633890.1"/>
    <property type="molecule type" value="Genomic_DNA"/>
</dbReference>
<gene>
    <name evidence="7" type="ORF">GGQ98_003548</name>
</gene>
<keyword evidence="8" id="KW-1185">Reference proteome</keyword>
<dbReference type="InterPro" id="IPR014284">
    <property type="entry name" value="RNA_pol_sigma-70_dom"/>
</dbReference>
<keyword evidence="3" id="KW-0731">Sigma factor</keyword>
<evidence type="ECO:0000313" key="7">
    <source>
        <dbReference type="EMBL" id="MBB4633890.1"/>
    </source>
</evidence>
<reference evidence="7 8" key="1">
    <citation type="submission" date="2020-08" db="EMBL/GenBank/DDBJ databases">
        <title>Genomic Encyclopedia of Type Strains, Phase IV (KMG-IV): sequencing the most valuable type-strain genomes for metagenomic binning, comparative biology and taxonomic classification.</title>
        <authorList>
            <person name="Goeker M."/>
        </authorList>
    </citation>
    <scope>NUCLEOTIDE SEQUENCE [LARGE SCALE GENOMIC DNA]</scope>
    <source>
        <strain evidence="7 8">DSM 17328</strain>
    </source>
</reference>
<dbReference type="Pfam" id="PF08281">
    <property type="entry name" value="Sigma70_r4_2"/>
    <property type="match status" value="1"/>
</dbReference>
<dbReference type="NCBIfam" id="TIGR02937">
    <property type="entry name" value="sigma70-ECF"/>
    <property type="match status" value="1"/>
</dbReference>
<feature type="domain" description="RNA polymerase sigma-70 region 2" evidence="5">
    <location>
        <begin position="10"/>
        <end position="74"/>
    </location>
</feature>
<dbReference type="Gene3D" id="1.10.1740.10">
    <property type="match status" value="1"/>
</dbReference>
<dbReference type="SUPFAM" id="SSF88946">
    <property type="entry name" value="Sigma2 domain of RNA polymerase sigma factors"/>
    <property type="match status" value="1"/>
</dbReference>
<dbReference type="SUPFAM" id="SSF88659">
    <property type="entry name" value="Sigma3 and sigma4 domains of RNA polymerase sigma factors"/>
    <property type="match status" value="1"/>
</dbReference>
<dbReference type="InterPro" id="IPR007627">
    <property type="entry name" value="RNA_pol_sigma70_r2"/>
</dbReference>
<protein>
    <submittedName>
        <fullName evidence="7">RNA polymerase sigma-70 factor (ECF subfamily)</fullName>
    </submittedName>
</protein>
<dbReference type="GO" id="GO:0016987">
    <property type="term" value="F:sigma factor activity"/>
    <property type="evidence" value="ECO:0007669"/>
    <property type="project" value="UniProtKB-KW"/>
</dbReference>
<evidence type="ECO:0000256" key="4">
    <source>
        <dbReference type="ARBA" id="ARBA00023163"/>
    </source>
</evidence>
<dbReference type="GO" id="GO:0006352">
    <property type="term" value="P:DNA-templated transcription initiation"/>
    <property type="evidence" value="ECO:0007669"/>
    <property type="project" value="InterPro"/>
</dbReference>
<dbReference type="Pfam" id="PF04542">
    <property type="entry name" value="Sigma70_r2"/>
    <property type="match status" value="1"/>
</dbReference>
<evidence type="ECO:0000259" key="6">
    <source>
        <dbReference type="Pfam" id="PF08281"/>
    </source>
</evidence>
<name>A0A7W7F7P9_9SPHN</name>
<evidence type="ECO:0000256" key="1">
    <source>
        <dbReference type="ARBA" id="ARBA00010641"/>
    </source>
</evidence>
<dbReference type="CDD" id="cd06171">
    <property type="entry name" value="Sigma70_r4"/>
    <property type="match status" value="1"/>
</dbReference>
<dbReference type="InterPro" id="IPR036388">
    <property type="entry name" value="WH-like_DNA-bd_sf"/>
</dbReference>
<keyword evidence="4" id="KW-0804">Transcription</keyword>
<organism evidence="7 8">
    <name type="scientific">Sphingosinicella soli</name>
    <dbReference type="NCBI Taxonomy" id="333708"/>
    <lineage>
        <taxon>Bacteria</taxon>
        <taxon>Pseudomonadati</taxon>
        <taxon>Pseudomonadota</taxon>
        <taxon>Alphaproteobacteria</taxon>
        <taxon>Sphingomonadales</taxon>
        <taxon>Sphingosinicellaceae</taxon>
        <taxon>Sphingosinicella</taxon>
    </lineage>
</organism>
<feature type="domain" description="RNA polymerase sigma factor 70 region 4 type 2" evidence="6">
    <location>
        <begin position="104"/>
        <end position="155"/>
    </location>
</feature>
<dbReference type="InterPro" id="IPR039425">
    <property type="entry name" value="RNA_pol_sigma-70-like"/>
</dbReference>
<dbReference type="PANTHER" id="PTHR43133:SF25">
    <property type="entry name" value="RNA POLYMERASE SIGMA FACTOR RFAY-RELATED"/>
    <property type="match status" value="1"/>
</dbReference>
<dbReference type="AlphaFoldDB" id="A0A7W7F7P9"/>
<evidence type="ECO:0000256" key="3">
    <source>
        <dbReference type="ARBA" id="ARBA00023082"/>
    </source>
</evidence>
<dbReference type="InterPro" id="IPR013325">
    <property type="entry name" value="RNA_pol_sigma_r2"/>
</dbReference>
<evidence type="ECO:0000313" key="8">
    <source>
        <dbReference type="Proteomes" id="UP000566324"/>
    </source>
</evidence>
<dbReference type="InterPro" id="IPR013249">
    <property type="entry name" value="RNA_pol_sigma70_r4_t2"/>
</dbReference>
<sequence length="162" mass="17751">MEAFEEGLTAMLPRLRRFAHGLSRSAADADDLTQIAVERALKARGQWQPGTRLDSWLYRIARNAWIDTARARNRERARTLPAEAGERVGHDPRPGIEAGIDLRTVMAAMSGLPDEQREAVSLVLIEGLGYREAAEVLEIPVGTLSSRLVRGRNALLALAGEG</sequence>
<dbReference type="Gene3D" id="1.10.10.10">
    <property type="entry name" value="Winged helix-like DNA-binding domain superfamily/Winged helix DNA-binding domain"/>
    <property type="match status" value="1"/>
</dbReference>
<comment type="similarity">
    <text evidence="1">Belongs to the sigma-70 factor family. ECF subfamily.</text>
</comment>
<dbReference type="Proteomes" id="UP000566324">
    <property type="component" value="Unassembled WGS sequence"/>
</dbReference>
<dbReference type="InterPro" id="IPR013324">
    <property type="entry name" value="RNA_pol_sigma_r3/r4-like"/>
</dbReference>
<comment type="caution">
    <text evidence="7">The sequence shown here is derived from an EMBL/GenBank/DDBJ whole genome shotgun (WGS) entry which is preliminary data.</text>
</comment>
<evidence type="ECO:0000256" key="2">
    <source>
        <dbReference type="ARBA" id="ARBA00023015"/>
    </source>
</evidence>